<accession>A0AA95S9U6</accession>
<keyword evidence="2" id="KW-1185">Reference proteome</keyword>
<gene>
    <name evidence="1" type="ORF">QNH39_21325</name>
</gene>
<reference evidence="1" key="1">
    <citation type="submission" date="2023-05" db="EMBL/GenBank/DDBJ databases">
        <title>Comparative genomics of Bacillaceae isolates and their secondary metabolite potential.</title>
        <authorList>
            <person name="Song L."/>
            <person name="Nielsen L.J."/>
            <person name="Mohite O."/>
            <person name="Xu X."/>
            <person name="Weber T."/>
            <person name="Kovacs A.T."/>
        </authorList>
    </citation>
    <scope>NUCLEOTIDE SEQUENCE</scope>
    <source>
        <strain evidence="1">XLM17</strain>
    </source>
</reference>
<name>A0AA95S9U6_9BACI</name>
<organism evidence="1 2">
    <name type="scientific">Neobacillus novalis</name>
    <dbReference type="NCBI Taxonomy" id="220687"/>
    <lineage>
        <taxon>Bacteria</taxon>
        <taxon>Bacillati</taxon>
        <taxon>Bacillota</taxon>
        <taxon>Bacilli</taxon>
        <taxon>Bacillales</taxon>
        <taxon>Bacillaceae</taxon>
        <taxon>Neobacillus</taxon>
    </lineage>
</organism>
<dbReference type="KEGG" id="nnv:QNH39_21325"/>
<sequence length="168" mass="19734">MNNQERELIENHMFKSITKEKLLKGFNVEIELMPKYFNELLHVAYNEKNADDLELLIHLGFVFESFLKDSVDILCKLLEETWHIQHENIASAFQWLESPGAIESLYKAALTRFEYLDYDEAFALAVKCIWALWAINTPESHKKLELLSRVDNEIIRECAQERLADKKS</sequence>
<evidence type="ECO:0000313" key="1">
    <source>
        <dbReference type="EMBL" id="WHY85137.1"/>
    </source>
</evidence>
<dbReference type="AlphaFoldDB" id="A0AA95S9U6"/>
<proteinExistence type="predicted"/>
<protein>
    <submittedName>
        <fullName evidence="1">Uncharacterized protein</fullName>
    </submittedName>
</protein>
<dbReference type="Proteomes" id="UP001178288">
    <property type="component" value="Chromosome"/>
</dbReference>
<dbReference type="EMBL" id="CP126114">
    <property type="protein sequence ID" value="WHY85137.1"/>
    <property type="molecule type" value="Genomic_DNA"/>
</dbReference>
<dbReference type="RefSeq" id="WP_066091204.1">
    <property type="nucleotide sequence ID" value="NZ_CP126114.1"/>
</dbReference>
<evidence type="ECO:0000313" key="2">
    <source>
        <dbReference type="Proteomes" id="UP001178288"/>
    </source>
</evidence>